<dbReference type="EMBL" id="PDCP01000038">
    <property type="protein sequence ID" value="PEG36026.1"/>
    <property type="molecule type" value="Genomic_DNA"/>
</dbReference>
<evidence type="ECO:0000313" key="5">
    <source>
        <dbReference type="Proteomes" id="UP000465302"/>
    </source>
</evidence>
<gene>
    <name evidence="3" type="ORF">CQY20_20025</name>
    <name evidence="2" type="ORF">MAGR_57810</name>
</gene>
<reference evidence="2" key="3">
    <citation type="submission" date="2020-02" db="EMBL/GenBank/DDBJ databases">
        <authorList>
            <person name="Matsumoto Y."/>
            <person name="Motooka D."/>
            <person name="Nakamura S."/>
        </authorList>
    </citation>
    <scope>NUCLEOTIDE SEQUENCE</scope>
    <source>
        <strain evidence="2">JCM 6377</strain>
    </source>
</reference>
<evidence type="ECO:0000256" key="1">
    <source>
        <dbReference type="SAM" id="MobiDB-lite"/>
    </source>
</evidence>
<protein>
    <submittedName>
        <fullName evidence="2 3">Intersectin-EH-binding protein Ibp1</fullName>
    </submittedName>
</protein>
<dbReference type="Proteomes" id="UP000465302">
    <property type="component" value="Unassembled WGS sequence"/>
</dbReference>
<evidence type="ECO:0000313" key="4">
    <source>
        <dbReference type="Proteomes" id="UP000220914"/>
    </source>
</evidence>
<reference evidence="2 5" key="2">
    <citation type="journal article" date="2019" name="Emerg. Microbes Infect.">
        <title>Comprehensive subspecies identification of 175 nontuberculous mycobacteria species based on 7547 genomic profiles.</title>
        <authorList>
            <person name="Matsumoto Y."/>
            <person name="Kinjo T."/>
            <person name="Motooka D."/>
            <person name="Nabeya D."/>
            <person name="Jung N."/>
            <person name="Uechi K."/>
            <person name="Horii T."/>
            <person name="Iida T."/>
            <person name="Fujita J."/>
            <person name="Nakamura S."/>
        </authorList>
    </citation>
    <scope>NUCLEOTIDE SEQUENCE [LARGE SCALE GENOMIC DNA]</scope>
    <source>
        <strain evidence="2 5">JCM 6377</strain>
    </source>
</reference>
<keyword evidence="4" id="KW-1185">Reference proteome</keyword>
<dbReference type="Proteomes" id="UP000220914">
    <property type="component" value="Unassembled WGS sequence"/>
</dbReference>
<name>A0A2A7MWF5_MYCAG</name>
<accession>A0A2A7MWF5</accession>
<reference evidence="3 4" key="1">
    <citation type="submission" date="2017-10" db="EMBL/GenBank/DDBJ databases">
        <title>The new phylogeny of genus Mycobacterium.</title>
        <authorList>
            <person name="Tortoli E."/>
            <person name="Trovato A."/>
            <person name="Cirillo D.M."/>
        </authorList>
    </citation>
    <scope>NUCLEOTIDE SEQUENCE [LARGE SCALE GENOMIC DNA]</scope>
    <source>
        <strain evidence="3 4">CCUG37673</strain>
    </source>
</reference>
<proteinExistence type="predicted"/>
<feature type="region of interest" description="Disordered" evidence="1">
    <location>
        <begin position="99"/>
        <end position="119"/>
    </location>
</feature>
<dbReference type="OrthoDB" id="4729274at2"/>
<dbReference type="RefSeq" id="WP_097941833.1">
    <property type="nucleotide sequence ID" value="NZ_BLKS01000001.1"/>
</dbReference>
<dbReference type="AlphaFoldDB" id="A0A2A7MWF5"/>
<evidence type="ECO:0000313" key="2">
    <source>
        <dbReference type="EMBL" id="GFG54340.1"/>
    </source>
</evidence>
<evidence type="ECO:0000313" key="3">
    <source>
        <dbReference type="EMBL" id="PEG36026.1"/>
    </source>
</evidence>
<dbReference type="EMBL" id="BLKS01000001">
    <property type="protein sequence ID" value="GFG54340.1"/>
    <property type="molecule type" value="Genomic_DNA"/>
</dbReference>
<comment type="caution">
    <text evidence="3">The sequence shown here is derived from an EMBL/GenBank/DDBJ whole genome shotgun (WGS) entry which is preliminary data.</text>
</comment>
<sequence length="119" mass="11989">MANLQSASQRLVLAGFLGLATVAGPVAVMATSTTGESTPLAACTTGEEQDVYTMSCVPFLVPLSPDRSGFTTTAANPDIPEIDGVPCTGHDAGACIGLAEEQQAEGPQPVPRSTISASP</sequence>
<organism evidence="3 4">
    <name type="scientific">Mycolicibacterium agri</name>
    <name type="common">Mycobacterium agri</name>
    <dbReference type="NCBI Taxonomy" id="36811"/>
    <lineage>
        <taxon>Bacteria</taxon>
        <taxon>Bacillati</taxon>
        <taxon>Actinomycetota</taxon>
        <taxon>Actinomycetes</taxon>
        <taxon>Mycobacteriales</taxon>
        <taxon>Mycobacteriaceae</taxon>
        <taxon>Mycolicibacterium</taxon>
    </lineage>
</organism>